<proteinExistence type="predicted"/>
<protein>
    <submittedName>
        <fullName evidence="1">(spotted green pufferfish) hypothetical protein</fullName>
    </submittedName>
</protein>
<evidence type="ECO:0000313" key="1">
    <source>
        <dbReference type="EMBL" id="CAG06652.1"/>
    </source>
</evidence>
<dbReference type="KEGG" id="tng:GSTEN00027104G001"/>
<reference evidence="1" key="1">
    <citation type="journal article" date="2004" name="Nature">
        <title>Genome duplication in the teleost fish Tetraodon nigroviridis reveals the early vertebrate proto-karyotype.</title>
        <authorList>
            <person name="Jaillon O."/>
            <person name="Aury J.-M."/>
            <person name="Brunet F."/>
            <person name="Petit J.-L."/>
            <person name="Stange-Thomann N."/>
            <person name="Mauceli E."/>
            <person name="Bouneau L."/>
            <person name="Fischer C."/>
            <person name="Ozouf-Costaz C."/>
            <person name="Bernot A."/>
            <person name="Nicaud S."/>
            <person name="Jaffe D."/>
            <person name="Fisher S."/>
            <person name="Lutfalla G."/>
            <person name="Dossat C."/>
            <person name="Segurens B."/>
            <person name="Dasilva C."/>
            <person name="Salanoubat M."/>
            <person name="Levy M."/>
            <person name="Boudet N."/>
            <person name="Castellano S."/>
            <person name="Anthouard V."/>
            <person name="Jubin C."/>
            <person name="Castelli V."/>
            <person name="Katinka M."/>
            <person name="Vacherie B."/>
            <person name="Biemont C."/>
            <person name="Skalli Z."/>
            <person name="Cattolico L."/>
            <person name="Poulain J."/>
            <person name="De Berardinis V."/>
            <person name="Cruaud C."/>
            <person name="Duprat S."/>
            <person name="Brottier P."/>
            <person name="Coutanceau J.-P."/>
            <person name="Gouzy J."/>
            <person name="Parra G."/>
            <person name="Lardier G."/>
            <person name="Chapple C."/>
            <person name="McKernan K.J."/>
            <person name="McEwan P."/>
            <person name="Bosak S."/>
            <person name="Kellis M."/>
            <person name="Volff J.-N."/>
            <person name="Guigo R."/>
            <person name="Zody M.C."/>
            <person name="Mesirov J."/>
            <person name="Lindblad-Toh K."/>
            <person name="Birren B."/>
            <person name="Nusbaum C."/>
            <person name="Kahn D."/>
            <person name="Robinson-Rechavi M."/>
            <person name="Laudet V."/>
            <person name="Schachter V."/>
            <person name="Quetier F."/>
            <person name="Saurin W."/>
            <person name="Scarpelli C."/>
            <person name="Wincker P."/>
            <person name="Lander E.S."/>
            <person name="Weissenbach J."/>
            <person name="Roest Crollius H."/>
        </authorList>
    </citation>
    <scope>NUCLEOTIDE SEQUENCE [LARGE SCALE GENOMIC DNA]</scope>
</reference>
<dbReference type="Pfam" id="PF11531">
    <property type="entry name" value="CARM1"/>
    <property type="match status" value="1"/>
</dbReference>
<comment type="caution">
    <text evidence="1">The sequence shown here is derived from an EMBL/GenBank/DDBJ whole genome shotgun (WGS) entry which is preliminary data.</text>
</comment>
<dbReference type="AlphaFoldDB" id="Q4RY80"/>
<accession>Q4RY80</accession>
<name>Q4RY80_TETNG</name>
<dbReference type="Gene3D" id="2.30.29.30">
    <property type="entry name" value="Pleckstrin-homology domain (PH domain)/Phosphotyrosine-binding domain (PTB)"/>
    <property type="match status" value="1"/>
</dbReference>
<reference evidence="1" key="2">
    <citation type="submission" date="2004-02" db="EMBL/GenBank/DDBJ databases">
        <authorList>
            <consortium name="Genoscope"/>
            <consortium name="Whitehead Institute Centre for Genome Research"/>
        </authorList>
    </citation>
    <scope>NUCLEOTIDE SEQUENCE</scope>
</reference>
<dbReference type="InterPro" id="IPR011993">
    <property type="entry name" value="PH-like_dom_sf"/>
</dbReference>
<dbReference type="EMBL" id="CAAE01014978">
    <property type="protein sequence ID" value="CAG06652.1"/>
    <property type="molecule type" value="Genomic_DNA"/>
</dbReference>
<dbReference type="OrthoDB" id="10583989at2759"/>
<gene>
    <name evidence="1" type="ORF">GSTENG00027104001</name>
</gene>
<sequence>MEEKSEESKRFSVRVFTLEEERCKKEELHVPEEVRRVTAEQEVDLFLTTQNDAQQLQLQDGHKTVSLQLTVTAETGLCQVGGQSFLVTVGQLTLLLRFKSPAGLCLPRSSVCVLDLLRISRLSCLNHQI</sequence>
<organism evidence="1">
    <name type="scientific">Tetraodon nigroviridis</name>
    <name type="common">Spotted green pufferfish</name>
    <name type="synonym">Chelonodon nigroviridis</name>
    <dbReference type="NCBI Taxonomy" id="99883"/>
    <lineage>
        <taxon>Eukaryota</taxon>
        <taxon>Metazoa</taxon>
        <taxon>Chordata</taxon>
        <taxon>Craniata</taxon>
        <taxon>Vertebrata</taxon>
        <taxon>Euteleostomi</taxon>
        <taxon>Actinopterygii</taxon>
        <taxon>Neopterygii</taxon>
        <taxon>Teleostei</taxon>
        <taxon>Neoteleostei</taxon>
        <taxon>Acanthomorphata</taxon>
        <taxon>Eupercaria</taxon>
        <taxon>Tetraodontiformes</taxon>
        <taxon>Tetradontoidea</taxon>
        <taxon>Tetraodontidae</taxon>
        <taxon>Tetraodon</taxon>
    </lineage>
</organism>